<protein>
    <submittedName>
        <fullName evidence="1">Uncharacterized protein</fullName>
    </submittedName>
</protein>
<proteinExistence type="predicted"/>
<dbReference type="EMBL" id="ML208755">
    <property type="protein sequence ID" value="TFK60589.1"/>
    <property type="molecule type" value="Genomic_DNA"/>
</dbReference>
<dbReference type="Proteomes" id="UP000308600">
    <property type="component" value="Unassembled WGS sequence"/>
</dbReference>
<gene>
    <name evidence="1" type="ORF">BDN72DRAFT_904830</name>
</gene>
<sequence length="350" mass="37196">MVGITKCSSPPSNVSPPPSSDVNASPSSNVLNTNEAPSAIGLNPTVSPVQVSNVPSPSNMGIAANVTLPNAPSPPLEPNTDIPPPFVAPIPASVTPSASALSPLDISSISPVPVPVVNMSATGPFLGSNTSSPSNDVKAPSLPDFTNPSQLATEDASQKMEPMVIDSVDLKGSESILSDNVVVVVEEPVTAGIKRGGSGDAGDRPADQVKRPKTIKFKSKFSEGKNIRVAWMGLPHEREETERIYKRYLHQRNVLETPYDESDVKDLWLEVGEAAIILWGAAVNPWDNPELSLPITFRDSVVKNQTLLPASACTRVALTEHLLTTARDLTKCPPCYGQAIQLDVHVRYGY</sequence>
<reference evidence="1 2" key="1">
    <citation type="journal article" date="2019" name="Nat. Ecol. Evol.">
        <title>Megaphylogeny resolves global patterns of mushroom evolution.</title>
        <authorList>
            <person name="Varga T."/>
            <person name="Krizsan K."/>
            <person name="Foldi C."/>
            <person name="Dima B."/>
            <person name="Sanchez-Garcia M."/>
            <person name="Sanchez-Ramirez S."/>
            <person name="Szollosi G.J."/>
            <person name="Szarkandi J.G."/>
            <person name="Papp V."/>
            <person name="Albert L."/>
            <person name="Andreopoulos W."/>
            <person name="Angelini C."/>
            <person name="Antonin V."/>
            <person name="Barry K.W."/>
            <person name="Bougher N.L."/>
            <person name="Buchanan P."/>
            <person name="Buyck B."/>
            <person name="Bense V."/>
            <person name="Catcheside P."/>
            <person name="Chovatia M."/>
            <person name="Cooper J."/>
            <person name="Damon W."/>
            <person name="Desjardin D."/>
            <person name="Finy P."/>
            <person name="Geml J."/>
            <person name="Haridas S."/>
            <person name="Hughes K."/>
            <person name="Justo A."/>
            <person name="Karasinski D."/>
            <person name="Kautmanova I."/>
            <person name="Kiss B."/>
            <person name="Kocsube S."/>
            <person name="Kotiranta H."/>
            <person name="LaButti K.M."/>
            <person name="Lechner B.E."/>
            <person name="Liimatainen K."/>
            <person name="Lipzen A."/>
            <person name="Lukacs Z."/>
            <person name="Mihaltcheva S."/>
            <person name="Morgado L.N."/>
            <person name="Niskanen T."/>
            <person name="Noordeloos M.E."/>
            <person name="Ohm R.A."/>
            <person name="Ortiz-Santana B."/>
            <person name="Ovrebo C."/>
            <person name="Racz N."/>
            <person name="Riley R."/>
            <person name="Savchenko A."/>
            <person name="Shiryaev A."/>
            <person name="Soop K."/>
            <person name="Spirin V."/>
            <person name="Szebenyi C."/>
            <person name="Tomsovsky M."/>
            <person name="Tulloss R.E."/>
            <person name="Uehling J."/>
            <person name="Grigoriev I.V."/>
            <person name="Vagvolgyi C."/>
            <person name="Papp T."/>
            <person name="Martin F.M."/>
            <person name="Miettinen O."/>
            <person name="Hibbett D.S."/>
            <person name="Nagy L.G."/>
        </authorList>
    </citation>
    <scope>NUCLEOTIDE SEQUENCE [LARGE SCALE GENOMIC DNA]</scope>
    <source>
        <strain evidence="1 2">NL-1719</strain>
    </source>
</reference>
<evidence type="ECO:0000313" key="1">
    <source>
        <dbReference type="EMBL" id="TFK60589.1"/>
    </source>
</evidence>
<organism evidence="1 2">
    <name type="scientific">Pluteus cervinus</name>
    <dbReference type="NCBI Taxonomy" id="181527"/>
    <lineage>
        <taxon>Eukaryota</taxon>
        <taxon>Fungi</taxon>
        <taxon>Dikarya</taxon>
        <taxon>Basidiomycota</taxon>
        <taxon>Agaricomycotina</taxon>
        <taxon>Agaricomycetes</taxon>
        <taxon>Agaricomycetidae</taxon>
        <taxon>Agaricales</taxon>
        <taxon>Pluteineae</taxon>
        <taxon>Pluteaceae</taxon>
        <taxon>Pluteus</taxon>
    </lineage>
</organism>
<name>A0ACD3A5K6_9AGAR</name>
<keyword evidence="2" id="KW-1185">Reference proteome</keyword>
<evidence type="ECO:0000313" key="2">
    <source>
        <dbReference type="Proteomes" id="UP000308600"/>
    </source>
</evidence>
<accession>A0ACD3A5K6</accession>